<protein>
    <submittedName>
        <fullName evidence="1">Uncharacterized protein</fullName>
    </submittedName>
</protein>
<dbReference type="EMBL" id="JAKROA010000001">
    <property type="protein sequence ID" value="KAL5111227.1"/>
    <property type="molecule type" value="Genomic_DNA"/>
</dbReference>
<organism evidence="1 2">
    <name type="scientific">Taenia crassiceps</name>
    <dbReference type="NCBI Taxonomy" id="6207"/>
    <lineage>
        <taxon>Eukaryota</taxon>
        <taxon>Metazoa</taxon>
        <taxon>Spiralia</taxon>
        <taxon>Lophotrochozoa</taxon>
        <taxon>Platyhelminthes</taxon>
        <taxon>Cestoda</taxon>
        <taxon>Eucestoda</taxon>
        <taxon>Cyclophyllidea</taxon>
        <taxon>Taeniidae</taxon>
        <taxon>Taenia</taxon>
    </lineage>
</organism>
<evidence type="ECO:0000313" key="1">
    <source>
        <dbReference type="EMBL" id="KAL5111227.1"/>
    </source>
</evidence>
<gene>
    <name evidence="1" type="ORF">TcWFU_000704</name>
</gene>
<proteinExistence type="predicted"/>
<dbReference type="Proteomes" id="UP001651158">
    <property type="component" value="Unassembled WGS sequence"/>
</dbReference>
<name>A0ABR4QNV0_9CEST</name>
<accession>A0ABR4QNV0</accession>
<keyword evidence="2" id="KW-1185">Reference proteome</keyword>
<comment type="caution">
    <text evidence="1">The sequence shown here is derived from an EMBL/GenBank/DDBJ whole genome shotgun (WGS) entry which is preliminary data.</text>
</comment>
<reference evidence="1 2" key="1">
    <citation type="journal article" date="2022" name="Front. Cell. Infect. Microbiol.">
        <title>The Genomes of Two Strains of Taenia crassiceps the Animal Model for the Study of Human Cysticercosis.</title>
        <authorList>
            <person name="Bobes R.J."/>
            <person name="Estrada K."/>
            <person name="Rios-Valencia D.G."/>
            <person name="Calderon-Gallegos A."/>
            <person name="de la Torre P."/>
            <person name="Carrero J.C."/>
            <person name="Sanchez-Flores A."/>
            <person name="Laclette J.P."/>
        </authorList>
    </citation>
    <scope>NUCLEOTIDE SEQUENCE [LARGE SCALE GENOMIC DNA]</scope>
    <source>
        <strain evidence="1">WFUcys</strain>
    </source>
</reference>
<sequence>MISMSCIQLAERRIPLLLAFAIACAAVSYAYPKGKGTLDEKILMEVYPPEALGEYFGESEALDGAGGAAYFWKPTYSSPFWKRSNFWKRYGNQAFWKRHENFW</sequence>
<evidence type="ECO:0000313" key="2">
    <source>
        <dbReference type="Proteomes" id="UP001651158"/>
    </source>
</evidence>